<evidence type="ECO:0000313" key="13">
    <source>
        <dbReference type="EMBL" id="KIZ06294.1"/>
    </source>
</evidence>
<evidence type="ECO:0000256" key="10">
    <source>
        <dbReference type="PROSITE-ProRule" id="PRU00176"/>
    </source>
</evidence>
<dbReference type="CDD" id="cd12334">
    <property type="entry name" value="RRM1_SF3B4"/>
    <property type="match status" value="1"/>
</dbReference>
<dbReference type="GO" id="GO:0006397">
    <property type="term" value="P:mRNA processing"/>
    <property type="evidence" value="ECO:0007669"/>
    <property type="project" value="UniProtKB-KW"/>
</dbReference>
<evidence type="ECO:0000256" key="2">
    <source>
        <dbReference type="ARBA" id="ARBA00008363"/>
    </source>
</evidence>
<dbReference type="GO" id="GO:0003723">
    <property type="term" value="F:RNA binding"/>
    <property type="evidence" value="ECO:0007669"/>
    <property type="project" value="UniProtKB-UniRule"/>
</dbReference>
<dbReference type="GeneID" id="25734353"/>
<protein>
    <recommendedName>
        <fullName evidence="9">Splicing factor 3B subunit 4</fullName>
    </recommendedName>
</protein>
<keyword evidence="7" id="KW-0508">mRNA splicing</keyword>
<feature type="region of interest" description="Disordered" evidence="11">
    <location>
        <begin position="216"/>
        <end position="309"/>
    </location>
</feature>
<name>A0A0D2LIL8_9CHLO</name>
<dbReference type="PANTHER" id="PTHR48030:SF3">
    <property type="entry name" value="SPLICING FACTOR 3B SUBUNIT 4"/>
    <property type="match status" value="1"/>
</dbReference>
<evidence type="ECO:0000313" key="14">
    <source>
        <dbReference type="Proteomes" id="UP000054498"/>
    </source>
</evidence>
<keyword evidence="5" id="KW-0677">Repeat</keyword>
<evidence type="ECO:0000259" key="12">
    <source>
        <dbReference type="PROSITE" id="PS50102"/>
    </source>
</evidence>
<dbReference type="SUPFAM" id="SSF54928">
    <property type="entry name" value="RNA-binding domain, RBD"/>
    <property type="match status" value="1"/>
</dbReference>
<dbReference type="GO" id="GO:0008380">
    <property type="term" value="P:RNA splicing"/>
    <property type="evidence" value="ECO:0007669"/>
    <property type="project" value="UniProtKB-KW"/>
</dbReference>
<evidence type="ECO:0000256" key="3">
    <source>
        <dbReference type="ARBA" id="ARBA00022664"/>
    </source>
</evidence>
<dbReference type="FunFam" id="3.30.70.330:FF:000121">
    <property type="entry name" value="Splicing factor 3b subunit 4"/>
    <property type="match status" value="1"/>
</dbReference>
<keyword evidence="3" id="KW-0507">mRNA processing</keyword>
<dbReference type="Gene3D" id="3.30.70.330">
    <property type="match status" value="2"/>
</dbReference>
<evidence type="ECO:0000256" key="6">
    <source>
        <dbReference type="ARBA" id="ARBA00022884"/>
    </source>
</evidence>
<feature type="compositionally biased region" description="Pro residues" evidence="11">
    <location>
        <begin position="329"/>
        <end position="358"/>
    </location>
</feature>
<dbReference type="Proteomes" id="UP000054498">
    <property type="component" value="Unassembled WGS sequence"/>
</dbReference>
<dbReference type="GO" id="GO:0071011">
    <property type="term" value="C:precatalytic spliceosome"/>
    <property type="evidence" value="ECO:0007669"/>
    <property type="project" value="TreeGrafter"/>
</dbReference>
<dbReference type="PANTHER" id="PTHR48030">
    <property type="entry name" value="SPLICING FACTOR 3B SUBUNIT 4"/>
    <property type="match status" value="1"/>
</dbReference>
<dbReference type="GO" id="GO:0005730">
    <property type="term" value="C:nucleolus"/>
    <property type="evidence" value="ECO:0007669"/>
    <property type="project" value="TreeGrafter"/>
</dbReference>
<organism evidence="13 14">
    <name type="scientific">Monoraphidium neglectum</name>
    <dbReference type="NCBI Taxonomy" id="145388"/>
    <lineage>
        <taxon>Eukaryota</taxon>
        <taxon>Viridiplantae</taxon>
        <taxon>Chlorophyta</taxon>
        <taxon>core chlorophytes</taxon>
        <taxon>Chlorophyceae</taxon>
        <taxon>CS clade</taxon>
        <taxon>Sphaeropleales</taxon>
        <taxon>Selenastraceae</taxon>
        <taxon>Monoraphidium</taxon>
    </lineage>
</organism>
<dbReference type="CDD" id="cd12335">
    <property type="entry name" value="RRM2_SF3B4"/>
    <property type="match status" value="1"/>
</dbReference>
<gene>
    <name evidence="13" type="ORF">MNEG_1658</name>
</gene>
<dbReference type="InterPro" id="IPR034158">
    <property type="entry name" value="SF3B4_RRM1"/>
</dbReference>
<evidence type="ECO:0000256" key="8">
    <source>
        <dbReference type="ARBA" id="ARBA00023242"/>
    </source>
</evidence>
<dbReference type="InterPro" id="IPR035979">
    <property type="entry name" value="RBD_domain_sf"/>
</dbReference>
<dbReference type="SMART" id="SM00360">
    <property type="entry name" value="RRM"/>
    <property type="match status" value="2"/>
</dbReference>
<evidence type="ECO:0000256" key="5">
    <source>
        <dbReference type="ARBA" id="ARBA00022737"/>
    </source>
</evidence>
<dbReference type="InterPro" id="IPR000504">
    <property type="entry name" value="RRM_dom"/>
</dbReference>
<keyword evidence="4" id="KW-0747">Spliceosome</keyword>
<comment type="similarity">
    <text evidence="2">Belongs to the SF3B4 family.</text>
</comment>
<dbReference type="STRING" id="145388.A0A0D2LIL8"/>
<feature type="compositionally biased region" description="Low complexity" evidence="11">
    <location>
        <begin position="216"/>
        <end position="225"/>
    </location>
</feature>
<evidence type="ECO:0000256" key="1">
    <source>
        <dbReference type="ARBA" id="ARBA00004123"/>
    </source>
</evidence>
<dbReference type="AlphaFoldDB" id="A0A0D2LIL8"/>
<dbReference type="Pfam" id="PF00076">
    <property type="entry name" value="RRM_1"/>
    <property type="match status" value="2"/>
</dbReference>
<dbReference type="OrthoDB" id="10259687at2759"/>
<dbReference type="FunFam" id="3.30.70.330:FF:000059">
    <property type="entry name" value="splicing factor 3B subunit 4"/>
    <property type="match status" value="1"/>
</dbReference>
<dbReference type="PROSITE" id="PS50102">
    <property type="entry name" value="RRM"/>
    <property type="match status" value="2"/>
</dbReference>
<dbReference type="InterPro" id="IPR034159">
    <property type="entry name" value="SF3B4_RRM2"/>
</dbReference>
<reference evidence="13 14" key="1">
    <citation type="journal article" date="2013" name="BMC Genomics">
        <title>Reconstruction of the lipid metabolism for the microalga Monoraphidium neglectum from its genome sequence reveals characteristics suitable for biofuel production.</title>
        <authorList>
            <person name="Bogen C."/>
            <person name="Al-Dilaimi A."/>
            <person name="Albersmeier A."/>
            <person name="Wichmann J."/>
            <person name="Grundmann M."/>
            <person name="Rupp O."/>
            <person name="Lauersen K.J."/>
            <person name="Blifernez-Klassen O."/>
            <person name="Kalinowski J."/>
            <person name="Goesmann A."/>
            <person name="Mussgnug J.H."/>
            <person name="Kruse O."/>
        </authorList>
    </citation>
    <scope>NUCLEOTIDE SEQUENCE [LARGE SCALE GENOMIC DNA]</scope>
    <source>
        <strain evidence="13 14">SAG 48.87</strain>
    </source>
</reference>
<dbReference type="InterPro" id="IPR052084">
    <property type="entry name" value="SF3B4_spliceosome_assoc"/>
</dbReference>
<evidence type="ECO:0000256" key="9">
    <source>
        <dbReference type="ARBA" id="ARBA00070533"/>
    </source>
</evidence>
<evidence type="ECO:0000256" key="4">
    <source>
        <dbReference type="ARBA" id="ARBA00022728"/>
    </source>
</evidence>
<sequence length="376" mass="39844">MATGGSAAGGRITASAGTNLIGQHSHDRNQDATIYVGNLDPQLTEELVWELFTQVGPVVNVYLPKDRVTNAHQGYGFVEFRGEEDADYSIKILNMVKLYGKPIRVNKSSQDKNSNEVGANLFVGNLDPEVDEKLLYDTFSAFGVIVNTPKIMRDPDTGVSKGFGFVSYDCFEASDAAIEAMNGQFLCNRAIAVSYAYKKESKGERHGTPAERLLAAQKRAKQAAQSRPHTMFASGPRQQPQQHLADGGGPPPPQAPAPAQPPAVPGFAAGPPPMAPHGMPPPGMPPPGMPPPGAPGWMQGPPPPGMFPPPGMPPPPMYYGGPPPGMPPPPGHMGPMGGMPPPGMHRPGMPPGMPPPPSMQQWGRPFLPPGECAKRV</sequence>
<dbReference type="RefSeq" id="XP_013905313.1">
    <property type="nucleotide sequence ID" value="XM_014049859.1"/>
</dbReference>
<dbReference type="EMBL" id="KK100391">
    <property type="protein sequence ID" value="KIZ06294.1"/>
    <property type="molecule type" value="Genomic_DNA"/>
</dbReference>
<feature type="region of interest" description="Disordered" evidence="11">
    <location>
        <begin position="329"/>
        <end position="376"/>
    </location>
</feature>
<keyword evidence="14" id="KW-1185">Reference proteome</keyword>
<proteinExistence type="inferred from homology"/>
<evidence type="ECO:0000256" key="7">
    <source>
        <dbReference type="ARBA" id="ARBA00023187"/>
    </source>
</evidence>
<evidence type="ECO:0000256" key="11">
    <source>
        <dbReference type="SAM" id="MobiDB-lite"/>
    </source>
</evidence>
<comment type="subcellular location">
    <subcellularLocation>
        <location evidence="1">Nucleus</location>
    </subcellularLocation>
</comment>
<accession>A0A0D2LIL8</accession>
<feature type="compositionally biased region" description="Pro residues" evidence="11">
    <location>
        <begin position="249"/>
        <end position="309"/>
    </location>
</feature>
<feature type="domain" description="RRM" evidence="12">
    <location>
        <begin position="119"/>
        <end position="198"/>
    </location>
</feature>
<keyword evidence="8" id="KW-0539">Nucleus</keyword>
<keyword evidence="6 10" id="KW-0694">RNA-binding</keyword>
<dbReference type="GO" id="GO:0048026">
    <property type="term" value="P:positive regulation of mRNA splicing, via spliceosome"/>
    <property type="evidence" value="ECO:0007669"/>
    <property type="project" value="TreeGrafter"/>
</dbReference>
<feature type="domain" description="RRM" evidence="12">
    <location>
        <begin position="32"/>
        <end position="110"/>
    </location>
</feature>
<dbReference type="InterPro" id="IPR012677">
    <property type="entry name" value="Nucleotide-bd_a/b_plait_sf"/>
</dbReference>
<dbReference type="KEGG" id="mng:MNEG_1658"/>